<dbReference type="RefSeq" id="WP_285123495.1">
    <property type="nucleotide sequence ID" value="NZ_CP126676.1"/>
</dbReference>
<protein>
    <submittedName>
        <fullName evidence="1">Uncharacterized protein</fullName>
    </submittedName>
</protein>
<comment type="caution">
    <text evidence="1">The sequence shown here is derived from an EMBL/GenBank/DDBJ whole genome shotgun (WGS) entry which is preliminary data.</text>
</comment>
<dbReference type="Proteomes" id="UP000070093">
    <property type="component" value="Unassembled WGS sequence"/>
</dbReference>
<dbReference type="AlphaFoldDB" id="A0A137T0L6"/>
<evidence type="ECO:0000313" key="2">
    <source>
        <dbReference type="Proteomes" id="UP000070093"/>
    </source>
</evidence>
<dbReference type="STRING" id="28125.HMPREF3202_00237"/>
<name>A0A137T0L6_9BACT</name>
<sequence length="46" mass="5244">MVHQEFGVIDIINVVVEENKSPLQHLYIEGVNDVAQQFGDTDFRKA</sequence>
<dbReference type="EMBL" id="LTAG01000013">
    <property type="protein sequence ID" value="KXO18265.1"/>
    <property type="molecule type" value="Genomic_DNA"/>
</dbReference>
<gene>
    <name evidence="1" type="ORF">HMPREF3202_00237</name>
</gene>
<evidence type="ECO:0000313" key="1">
    <source>
        <dbReference type="EMBL" id="KXO18265.1"/>
    </source>
</evidence>
<dbReference type="PATRIC" id="fig|28125.4.peg.229"/>
<organism evidence="1 2">
    <name type="scientific">Prevotella bivia</name>
    <dbReference type="NCBI Taxonomy" id="28125"/>
    <lineage>
        <taxon>Bacteria</taxon>
        <taxon>Pseudomonadati</taxon>
        <taxon>Bacteroidota</taxon>
        <taxon>Bacteroidia</taxon>
        <taxon>Bacteroidales</taxon>
        <taxon>Prevotellaceae</taxon>
        <taxon>Prevotella</taxon>
    </lineage>
</organism>
<proteinExistence type="predicted"/>
<accession>A0A137T0L6</accession>
<reference evidence="1 2" key="1">
    <citation type="submission" date="2016-02" db="EMBL/GenBank/DDBJ databases">
        <authorList>
            <person name="Wen L."/>
            <person name="He K."/>
            <person name="Yang H."/>
        </authorList>
    </citation>
    <scope>NUCLEOTIDE SEQUENCE [LARGE SCALE GENOMIC DNA]</scope>
    <source>
        <strain evidence="1 2">GED7880</strain>
    </source>
</reference>